<reference evidence="1 2" key="1">
    <citation type="submission" date="2024-03" db="EMBL/GenBank/DDBJ databases">
        <authorList>
            <person name="Jo J.-H."/>
        </authorList>
    </citation>
    <scope>NUCLEOTIDE SEQUENCE [LARGE SCALE GENOMIC DNA]</scope>
    <source>
        <strain evidence="1 2">PS1R-30</strain>
    </source>
</reference>
<proteinExistence type="predicted"/>
<name>A0ABU8S2C1_9SPHN</name>
<dbReference type="RefSeq" id="WP_339589437.1">
    <property type="nucleotide sequence ID" value="NZ_JBBHJZ010000008.1"/>
</dbReference>
<dbReference type="EMBL" id="JBBHJZ010000008">
    <property type="protein sequence ID" value="MEJ5979499.1"/>
    <property type="molecule type" value="Genomic_DNA"/>
</dbReference>
<sequence length="75" mass="7941">MVATEDLVSALDAAIVSAEGAYRSAVVALATAEADKSSSTERELADVDEIHHARTRVIALHAAREELVTHSGDRI</sequence>
<evidence type="ECO:0008006" key="3">
    <source>
        <dbReference type="Google" id="ProtNLM"/>
    </source>
</evidence>
<dbReference type="Proteomes" id="UP001361239">
    <property type="component" value="Unassembled WGS sequence"/>
</dbReference>
<accession>A0ABU8S2C1</accession>
<evidence type="ECO:0000313" key="2">
    <source>
        <dbReference type="Proteomes" id="UP001361239"/>
    </source>
</evidence>
<comment type="caution">
    <text evidence="1">The sequence shown here is derived from an EMBL/GenBank/DDBJ whole genome shotgun (WGS) entry which is preliminary data.</text>
</comment>
<keyword evidence="2" id="KW-1185">Reference proteome</keyword>
<gene>
    <name evidence="1" type="ORF">WG901_22790</name>
</gene>
<protein>
    <recommendedName>
        <fullName evidence="3">DUF2383 domain-containing protein</fullName>
    </recommendedName>
</protein>
<evidence type="ECO:0000313" key="1">
    <source>
        <dbReference type="EMBL" id="MEJ5979499.1"/>
    </source>
</evidence>
<organism evidence="1 2">
    <name type="scientific">Novosphingobium anseongense</name>
    <dbReference type="NCBI Taxonomy" id="3133436"/>
    <lineage>
        <taxon>Bacteria</taxon>
        <taxon>Pseudomonadati</taxon>
        <taxon>Pseudomonadota</taxon>
        <taxon>Alphaproteobacteria</taxon>
        <taxon>Sphingomonadales</taxon>
        <taxon>Sphingomonadaceae</taxon>
        <taxon>Novosphingobium</taxon>
    </lineage>
</organism>